<dbReference type="Proteomes" id="UP000827953">
    <property type="component" value="Segment"/>
</dbReference>
<evidence type="ECO:0000313" key="1">
    <source>
        <dbReference type="EMBL" id="UAW96480.1"/>
    </source>
</evidence>
<organism evidence="1 2">
    <name type="scientific">Erwinia phage pEa_SNUABM_16</name>
    <dbReference type="NCBI Taxonomy" id="2869544"/>
    <lineage>
        <taxon>Viruses</taxon>
        <taxon>Duplodnaviria</taxon>
        <taxon>Heunggongvirae</taxon>
        <taxon>Uroviricota</taxon>
        <taxon>Caudoviricetes</taxon>
        <taxon>Alexandravirus</taxon>
        <taxon>Alexandravirus SNUABM16</taxon>
    </lineage>
</organism>
<keyword evidence="2" id="KW-1185">Reference proteome</keyword>
<proteinExistence type="predicted"/>
<dbReference type="EMBL" id="MZ443782">
    <property type="protein sequence ID" value="UAW96480.1"/>
    <property type="molecule type" value="Genomic_DNA"/>
</dbReference>
<evidence type="ECO:0000313" key="2">
    <source>
        <dbReference type="Proteomes" id="UP000827953"/>
    </source>
</evidence>
<name>A0AAE8XQ29_9CAUD</name>
<protein>
    <submittedName>
        <fullName evidence="1">Uncharacterized protein</fullName>
    </submittedName>
</protein>
<reference evidence="1 2" key="1">
    <citation type="submission" date="2021-06" db="EMBL/GenBank/DDBJ databases">
        <title>Complete genome sequence of Erwinia phage pEa_SNUABM_16.</title>
        <authorList>
            <person name="Kim S.G."/>
            <person name="Park S.C."/>
        </authorList>
    </citation>
    <scope>NUCLEOTIDE SEQUENCE [LARGE SCALE GENOMIC DNA]</scope>
    <source>
        <strain evidence="2">pEa_SNUABM_16</strain>
    </source>
</reference>
<sequence>MTQKLSEQLNRYFNLMEKIREQLFRTLPVSDRYMCIVSFSTQYQALQCDLVSKESLLPAKLLEGLTGQELVVYGTIKAQIEKWVADGMVDDFPIAQHADTYAQYRVSVGDAEADQSRQTIADEDLAAYVESLPKSDALKYVDPLSKYELAILCKAWGIPQDASETVMLSLIKGHILRRAP</sequence>
<gene>
    <name evidence="1" type="ORF">pEaSNUABM16_00336</name>
</gene>
<accession>A0AAE8XQ29</accession>